<organism evidence="2 3">
    <name type="scientific">Bodo saltans</name>
    <name type="common">Flagellated protozoan</name>
    <dbReference type="NCBI Taxonomy" id="75058"/>
    <lineage>
        <taxon>Eukaryota</taxon>
        <taxon>Discoba</taxon>
        <taxon>Euglenozoa</taxon>
        <taxon>Kinetoplastea</taxon>
        <taxon>Metakinetoplastina</taxon>
        <taxon>Eubodonida</taxon>
        <taxon>Bodonidae</taxon>
        <taxon>Bodo</taxon>
    </lineage>
</organism>
<proteinExistence type="predicted"/>
<gene>
    <name evidence="2" type="ORF">BSAL_04595</name>
</gene>
<name>A0A0S4IVR0_BODSA</name>
<feature type="region of interest" description="Disordered" evidence="1">
    <location>
        <begin position="22"/>
        <end position="41"/>
    </location>
</feature>
<evidence type="ECO:0000256" key="1">
    <source>
        <dbReference type="SAM" id="MobiDB-lite"/>
    </source>
</evidence>
<feature type="compositionally biased region" description="Basic and acidic residues" evidence="1">
    <location>
        <begin position="200"/>
        <end position="215"/>
    </location>
</feature>
<protein>
    <submittedName>
        <fullName evidence="2">Uncharacterized protein</fullName>
    </submittedName>
</protein>
<sequence length="251" mass="26637">MVPPLSPPPLLSAYLGWETVPPPKAHSPIKDFDGDGRGGRPWRPVDSEFTVYDSGDGTSPLIAHGLSGNRVGRVVVRAAHPTVSIRKGGVIEGLQPDVTAAGGRSVRQLHPAREGTPNAASAMGRHFLKPLVHRHHNHPPLVATAIPPPPPVVDAPVASGAAGRRGDEDDGATRRTPTPAHQAVSRQPQTRTTASSMVHQRPEVRHADSPMRRTLSDLPSQLPPVSAVAEMFARSFVGSAHNRSGTQHPLD</sequence>
<accession>A0A0S4IVR0</accession>
<evidence type="ECO:0000313" key="3">
    <source>
        <dbReference type="Proteomes" id="UP000051952"/>
    </source>
</evidence>
<dbReference type="AlphaFoldDB" id="A0A0S4IVR0"/>
<reference evidence="3" key="1">
    <citation type="submission" date="2015-09" db="EMBL/GenBank/DDBJ databases">
        <authorList>
            <consortium name="Pathogen Informatics"/>
        </authorList>
    </citation>
    <scope>NUCLEOTIDE SEQUENCE [LARGE SCALE GENOMIC DNA]</scope>
    <source>
        <strain evidence="3">Lake Konstanz</strain>
    </source>
</reference>
<feature type="compositionally biased region" description="Basic and acidic residues" evidence="1">
    <location>
        <begin position="28"/>
        <end position="41"/>
    </location>
</feature>
<keyword evidence="3" id="KW-1185">Reference proteome</keyword>
<feature type="compositionally biased region" description="Polar residues" evidence="1">
    <location>
        <begin position="184"/>
        <end position="198"/>
    </location>
</feature>
<feature type="region of interest" description="Disordered" evidence="1">
    <location>
        <begin position="143"/>
        <end position="220"/>
    </location>
</feature>
<feature type="compositionally biased region" description="Basic and acidic residues" evidence="1">
    <location>
        <begin position="164"/>
        <end position="173"/>
    </location>
</feature>
<dbReference type="Proteomes" id="UP000051952">
    <property type="component" value="Unassembled WGS sequence"/>
</dbReference>
<dbReference type="EMBL" id="CYKH01000493">
    <property type="protein sequence ID" value="CUG01737.1"/>
    <property type="molecule type" value="Genomic_DNA"/>
</dbReference>
<evidence type="ECO:0000313" key="2">
    <source>
        <dbReference type="EMBL" id="CUG01737.1"/>
    </source>
</evidence>
<dbReference type="VEuPathDB" id="TriTrypDB:BSAL_04595"/>